<dbReference type="EC" id="1.21.98.4" evidence="10"/>
<dbReference type="GO" id="GO:0009975">
    <property type="term" value="F:cyclase activity"/>
    <property type="evidence" value="ECO:0007669"/>
    <property type="project" value="UniProtKB-UniRule"/>
</dbReference>
<feature type="binding site" evidence="10">
    <location>
        <position position="145"/>
    </location>
    <ligand>
        <name>[4Fe-4S] cluster</name>
        <dbReference type="ChEBI" id="CHEBI:49883"/>
        <note>4Fe-4S-S-AdoMet</note>
    </ligand>
</feature>
<keyword evidence="9 10" id="KW-0411">Iron-sulfur</keyword>
<dbReference type="GO" id="GO:0016491">
    <property type="term" value="F:oxidoreductase activity"/>
    <property type="evidence" value="ECO:0007669"/>
    <property type="project" value="UniProtKB-KW"/>
</dbReference>
<dbReference type="Pfam" id="PF04055">
    <property type="entry name" value="Radical_SAM"/>
    <property type="match status" value="1"/>
</dbReference>
<dbReference type="GO" id="GO:0048038">
    <property type="term" value="F:quinone binding"/>
    <property type="evidence" value="ECO:0007669"/>
    <property type="project" value="InterPro"/>
</dbReference>
<comment type="catalytic activity">
    <reaction evidence="10">
        <text>[PQQ precursor protein] + S-adenosyl-L-methionine = E-Y cross-linked-[PQQ precursor protein] + 5'-deoxyadenosine + L-methionine + H(+)</text>
        <dbReference type="Rhea" id="RHEA:56836"/>
        <dbReference type="Rhea" id="RHEA-COMP:14800"/>
        <dbReference type="Rhea" id="RHEA-COMP:14801"/>
        <dbReference type="ChEBI" id="CHEBI:15378"/>
        <dbReference type="ChEBI" id="CHEBI:17319"/>
        <dbReference type="ChEBI" id="CHEBI:57844"/>
        <dbReference type="ChEBI" id="CHEBI:59789"/>
        <dbReference type="ChEBI" id="CHEBI:141026"/>
        <dbReference type="ChEBI" id="CHEBI:141027"/>
        <dbReference type="EC" id="1.21.98.4"/>
    </reaction>
</comment>
<evidence type="ECO:0000313" key="13">
    <source>
        <dbReference type="Proteomes" id="UP000295497"/>
    </source>
</evidence>
<comment type="similarity">
    <text evidence="10">Belongs to the radical SAM superfamily. PqqE family.</text>
</comment>
<evidence type="ECO:0000256" key="9">
    <source>
        <dbReference type="ARBA" id="ARBA00023014"/>
    </source>
</evidence>
<dbReference type="EMBL" id="CP012672">
    <property type="protein sequence ID" value="AUX37686.1"/>
    <property type="molecule type" value="Genomic_DNA"/>
</dbReference>
<keyword evidence="5 10" id="KW-0479">Metal-binding</keyword>
<dbReference type="GO" id="GO:0005506">
    <property type="term" value="F:iron ion binding"/>
    <property type="evidence" value="ECO:0007669"/>
    <property type="project" value="UniProtKB-UniRule"/>
</dbReference>
<dbReference type="InterPro" id="IPR011843">
    <property type="entry name" value="PQQ_synth_PqqE_bac"/>
</dbReference>
<organism evidence="12 13">
    <name type="scientific">Sorangium cellulosum</name>
    <name type="common">Polyangium cellulosum</name>
    <dbReference type="NCBI Taxonomy" id="56"/>
    <lineage>
        <taxon>Bacteria</taxon>
        <taxon>Pseudomonadati</taxon>
        <taxon>Myxococcota</taxon>
        <taxon>Polyangia</taxon>
        <taxon>Polyangiales</taxon>
        <taxon>Polyangiaceae</taxon>
        <taxon>Sorangium</taxon>
    </lineage>
</organism>
<dbReference type="PROSITE" id="PS51918">
    <property type="entry name" value="RADICAL_SAM"/>
    <property type="match status" value="1"/>
</dbReference>
<dbReference type="PROSITE" id="PS01305">
    <property type="entry name" value="MOAA_NIFB_PQQE"/>
    <property type="match status" value="1"/>
</dbReference>
<evidence type="ECO:0000256" key="10">
    <source>
        <dbReference type="HAMAP-Rule" id="MF_00660"/>
    </source>
</evidence>
<feature type="binding site" evidence="10">
    <location>
        <position position="148"/>
    </location>
    <ligand>
        <name>[4Fe-4S] cluster</name>
        <dbReference type="ChEBI" id="CHEBI:49883"/>
        <note>4Fe-4S-S-AdoMet</note>
    </ligand>
</feature>
<evidence type="ECO:0000256" key="5">
    <source>
        <dbReference type="ARBA" id="ARBA00022723"/>
    </source>
</evidence>
<dbReference type="InterPro" id="IPR006638">
    <property type="entry name" value="Elp3/MiaA/NifB-like_rSAM"/>
</dbReference>
<reference evidence="12 13" key="1">
    <citation type="submission" date="2015-09" db="EMBL/GenBank/DDBJ databases">
        <title>Sorangium comparison.</title>
        <authorList>
            <person name="Zaburannyi N."/>
            <person name="Bunk B."/>
            <person name="Overmann J."/>
            <person name="Mueller R."/>
        </authorList>
    </citation>
    <scope>NUCLEOTIDE SEQUENCE [LARGE SCALE GENOMIC DNA]</scope>
    <source>
        <strain evidence="12 13">So ce836</strain>
    </source>
</reference>
<dbReference type="Gene3D" id="1.10.10.1150">
    <property type="entry name" value="Coenzyme PQQ synthesis protein D (PqqD)"/>
    <property type="match status" value="1"/>
</dbReference>
<sequence>MPLAPGDRLLLASKARLARDRASGREILLYPERGLALNPVAAAVAARLDGARTVAEIAAEIAASFASTPPDAVERDVLAFLEELAARGLLEERRAAQAVGAAAARGAPTTQGPALALEGGAAADAASHRPYTLIAELTYRCPLRCPYCSNPMELEGAAGELSTETWCRVFAEAAELGVMQLHLTGGEPLARRDLEALVRAARGAGLYTNLITSGVPLARERLAALRAAGLDNVQLSVQDADPERADRIAGYAAFDHKLAVAAWVKAEGLPLTVNVVLHRENIDHVPAIVALAERLGADRLELANTQYLGWALANRDALLPTRDQLERAFAVASAARERLLGRMEMVFVTPDYYAAWPRACMDGWARRYLHIAPDGLVLPCHAAHTIPGLRFESVRERPLAWIWREAPSMNRFRGDAWMAEPCRGCDRREADFGGCRCQAYHLTGDAAATDPACSLSPAHGIVEEARLRAAAARPAQPRYLHRGAPR</sequence>
<keyword evidence="4 10" id="KW-0949">S-adenosyl-L-methionine</keyword>
<dbReference type="InterPro" id="IPR007197">
    <property type="entry name" value="rSAM"/>
</dbReference>
<dbReference type="RefSeq" id="WP_165374543.1">
    <property type="nucleotide sequence ID" value="NZ_CP012672.1"/>
</dbReference>
<dbReference type="AlphaFoldDB" id="A0A4P2R4J3"/>
<keyword evidence="6 10" id="KW-0884">PQQ biosynthesis</keyword>
<name>A0A4P2R4J3_SORCE</name>
<comment type="subunit">
    <text evidence="10">Interacts with PqqD. The interaction is necessary for activity of PqqE.</text>
</comment>
<protein>
    <recommendedName>
        <fullName evidence="10">PqqA peptide cyclase</fullName>
        <ecNumber evidence="10">1.21.98.4</ecNumber>
    </recommendedName>
    <alternativeName>
        <fullName evidence="10">Coenzyme PQQ synthesis protein E</fullName>
    </alternativeName>
</protein>
<dbReference type="SUPFAM" id="SSF102114">
    <property type="entry name" value="Radical SAM enzymes"/>
    <property type="match status" value="1"/>
</dbReference>
<dbReference type="UniPathway" id="UPA00539"/>
<gene>
    <name evidence="10" type="primary">pqqE</name>
    <name evidence="12" type="ORF">SOCE836_099160</name>
</gene>
<dbReference type="Gene3D" id="3.20.20.70">
    <property type="entry name" value="Aldolase class I"/>
    <property type="match status" value="1"/>
</dbReference>
<dbReference type="InterPro" id="IPR000385">
    <property type="entry name" value="MoaA_NifB_PqqE_Fe-S-bd_CS"/>
</dbReference>
<dbReference type="CDD" id="cd21119">
    <property type="entry name" value="SPASM_PqqE"/>
    <property type="match status" value="1"/>
</dbReference>
<feature type="binding site" evidence="10">
    <location>
        <position position="141"/>
    </location>
    <ligand>
        <name>[4Fe-4S] cluster</name>
        <dbReference type="ChEBI" id="CHEBI:49883"/>
        <note>4Fe-4S-S-AdoMet</note>
    </ligand>
</feature>
<dbReference type="Proteomes" id="UP000295497">
    <property type="component" value="Chromosome"/>
</dbReference>
<dbReference type="PANTHER" id="PTHR11228">
    <property type="entry name" value="RADICAL SAM DOMAIN PROTEIN"/>
    <property type="match status" value="1"/>
</dbReference>
<comment type="cofactor">
    <cofactor evidence="10">
        <name>[4Fe-4S] cluster</name>
        <dbReference type="ChEBI" id="CHEBI:49883"/>
    </cofactor>
    <text evidence="10">Binds 1 [4Fe-4S] cluster. The cluster is coordinated with 3 cysteines and an exchangeable S-adenosyl-L-methionine.</text>
</comment>
<dbReference type="Pfam" id="PF05402">
    <property type="entry name" value="PqqD"/>
    <property type="match status" value="1"/>
</dbReference>
<dbReference type="GO" id="GO:1904047">
    <property type="term" value="F:S-adenosyl-L-methionine binding"/>
    <property type="evidence" value="ECO:0007669"/>
    <property type="project" value="UniProtKB-UniRule"/>
</dbReference>
<dbReference type="CDD" id="cd01335">
    <property type="entry name" value="Radical_SAM"/>
    <property type="match status" value="1"/>
</dbReference>
<evidence type="ECO:0000259" key="11">
    <source>
        <dbReference type="PROSITE" id="PS51918"/>
    </source>
</evidence>
<evidence type="ECO:0000256" key="3">
    <source>
        <dbReference type="ARBA" id="ARBA00022485"/>
    </source>
</evidence>
<dbReference type="InterPro" id="IPR022479">
    <property type="entry name" value="PqqD_bac"/>
</dbReference>
<dbReference type="InterPro" id="IPR050377">
    <property type="entry name" value="Radical_SAM_PqqE_MftC-like"/>
</dbReference>
<comment type="function">
    <text evidence="10">Catalyzes the cross-linking of a glutamate residue and a tyrosine residue in the PqqA protein as part of the biosynthesis of pyrroloquinoline quinone (PQQ).</text>
</comment>
<dbReference type="SFLD" id="SFLDG01386">
    <property type="entry name" value="main_SPASM_domain-containing"/>
    <property type="match status" value="1"/>
</dbReference>
<evidence type="ECO:0000256" key="7">
    <source>
        <dbReference type="ARBA" id="ARBA00023002"/>
    </source>
</evidence>
<dbReference type="InterPro" id="IPR041881">
    <property type="entry name" value="PqqD_sf"/>
</dbReference>
<dbReference type="GO" id="GO:0032324">
    <property type="term" value="P:molybdopterin cofactor biosynthetic process"/>
    <property type="evidence" value="ECO:0007669"/>
    <property type="project" value="UniProtKB-ARBA"/>
</dbReference>
<feature type="domain" description="Radical SAM core" evidence="11">
    <location>
        <begin position="127"/>
        <end position="342"/>
    </location>
</feature>
<dbReference type="NCBIfam" id="TIGR04085">
    <property type="entry name" value="rSAM_more_4Fe4S"/>
    <property type="match status" value="1"/>
</dbReference>
<dbReference type="SFLD" id="SFLDS00029">
    <property type="entry name" value="Radical_SAM"/>
    <property type="match status" value="1"/>
</dbReference>
<evidence type="ECO:0000256" key="1">
    <source>
        <dbReference type="ARBA" id="ARBA00004886"/>
    </source>
</evidence>
<evidence type="ECO:0000256" key="4">
    <source>
        <dbReference type="ARBA" id="ARBA00022691"/>
    </source>
</evidence>
<keyword evidence="8 10" id="KW-0408">Iron</keyword>
<keyword evidence="7 10" id="KW-0560">Oxidoreductase</keyword>
<comment type="subunit">
    <text evidence="2">Monomer. Interacts with PqqE.</text>
</comment>
<proteinExistence type="inferred from homology"/>
<comment type="pathway">
    <text evidence="1 10">Cofactor biosynthesis; pyrroloquinoline quinone biosynthesis.</text>
</comment>
<dbReference type="InterPro" id="IPR058240">
    <property type="entry name" value="rSAM_sf"/>
</dbReference>
<dbReference type="NCBIfam" id="TIGR02109">
    <property type="entry name" value="PQQ_syn_pqqE"/>
    <property type="match status" value="1"/>
</dbReference>
<dbReference type="PANTHER" id="PTHR11228:SF7">
    <property type="entry name" value="PQQA PEPTIDE CYCLASE"/>
    <property type="match status" value="1"/>
</dbReference>
<dbReference type="InterPro" id="IPR013785">
    <property type="entry name" value="Aldolase_TIM"/>
</dbReference>
<dbReference type="SMART" id="SM00729">
    <property type="entry name" value="Elp3"/>
    <property type="match status" value="1"/>
</dbReference>
<dbReference type="SFLD" id="SFLDG01067">
    <property type="entry name" value="SPASM/twitch_domain_containing"/>
    <property type="match status" value="1"/>
</dbReference>
<dbReference type="InterPro" id="IPR023885">
    <property type="entry name" value="4Fe4S-binding_SPASM_dom"/>
</dbReference>
<dbReference type="NCBIfam" id="TIGR03859">
    <property type="entry name" value="PQQ_PqqD"/>
    <property type="match status" value="1"/>
</dbReference>
<evidence type="ECO:0000256" key="8">
    <source>
        <dbReference type="ARBA" id="ARBA00023004"/>
    </source>
</evidence>
<dbReference type="Pfam" id="PF13186">
    <property type="entry name" value="SPASM"/>
    <property type="match status" value="1"/>
</dbReference>
<dbReference type="GO" id="GO:0018189">
    <property type="term" value="P:pyrroloquinoline quinone biosynthetic process"/>
    <property type="evidence" value="ECO:0007669"/>
    <property type="project" value="UniProtKB-UniRule"/>
</dbReference>
<dbReference type="GO" id="GO:0051539">
    <property type="term" value="F:4 iron, 4 sulfur cluster binding"/>
    <property type="evidence" value="ECO:0007669"/>
    <property type="project" value="UniProtKB-KW"/>
</dbReference>
<dbReference type="InterPro" id="IPR008792">
    <property type="entry name" value="PQQD"/>
</dbReference>
<evidence type="ECO:0000313" key="12">
    <source>
        <dbReference type="EMBL" id="AUX37686.1"/>
    </source>
</evidence>
<keyword evidence="3 10" id="KW-0004">4Fe-4S</keyword>
<dbReference type="SFLD" id="SFLDF00280">
    <property type="entry name" value="coenzyme_PQQ_synthesis_protein"/>
    <property type="match status" value="1"/>
</dbReference>
<evidence type="ECO:0000256" key="6">
    <source>
        <dbReference type="ARBA" id="ARBA00022905"/>
    </source>
</evidence>
<dbReference type="HAMAP" id="MF_00660">
    <property type="entry name" value="PqqE"/>
    <property type="match status" value="1"/>
</dbReference>
<accession>A0A4P2R4J3</accession>
<evidence type="ECO:0000256" key="2">
    <source>
        <dbReference type="ARBA" id="ARBA00011741"/>
    </source>
</evidence>